<dbReference type="GO" id="GO:0015099">
    <property type="term" value="F:nickel cation transmembrane transporter activity"/>
    <property type="evidence" value="ECO:0007669"/>
    <property type="project" value="InterPro"/>
</dbReference>
<evidence type="ECO:0000256" key="4">
    <source>
        <dbReference type="ARBA" id="ARBA00022448"/>
    </source>
</evidence>
<keyword evidence="4" id="KW-0813">Transport</keyword>
<dbReference type="GO" id="GO:0006824">
    <property type="term" value="P:cobalt ion transport"/>
    <property type="evidence" value="ECO:0007669"/>
    <property type="project" value="UniProtKB-KW"/>
</dbReference>
<keyword evidence="7 14" id="KW-0812">Transmembrane</keyword>
<proteinExistence type="predicted"/>
<evidence type="ECO:0000256" key="12">
    <source>
        <dbReference type="ARBA" id="ARBA00023285"/>
    </source>
</evidence>
<feature type="region of interest" description="Disordered" evidence="13">
    <location>
        <begin position="363"/>
        <end position="428"/>
    </location>
</feature>
<reference evidence="17" key="1">
    <citation type="submission" date="2016-07" db="EMBL/GenBank/DDBJ databases">
        <title>Frankia sp. NRRL B-16219 Genome sequencing.</title>
        <authorList>
            <person name="Ghodhbane-Gtari F."/>
            <person name="Swanson E."/>
            <person name="Gueddou A."/>
            <person name="Louati M."/>
            <person name="Nouioui I."/>
            <person name="Hezbri K."/>
            <person name="Abebe-Akele F."/>
            <person name="Simpson S."/>
            <person name="Morris K."/>
            <person name="Thomas K."/>
            <person name="Gtari M."/>
            <person name="Tisa L.S."/>
        </authorList>
    </citation>
    <scope>NUCLEOTIDE SEQUENCE [LARGE SCALE GENOMIC DNA]</scope>
    <source>
        <strain evidence="17">NRRL B-16219</strain>
    </source>
</reference>
<keyword evidence="17" id="KW-1185">Reference proteome</keyword>
<keyword evidence="12" id="KW-0170">Cobalt</keyword>
<dbReference type="Proteomes" id="UP000179769">
    <property type="component" value="Unassembled WGS sequence"/>
</dbReference>
<feature type="transmembrane region" description="Helical" evidence="14">
    <location>
        <begin position="326"/>
        <end position="346"/>
    </location>
</feature>
<accession>A0A1S1RK06</accession>
<evidence type="ECO:0000256" key="5">
    <source>
        <dbReference type="ARBA" id="ARBA00022475"/>
    </source>
</evidence>
<comment type="function">
    <text evidence="1">Efflux system for nickel and cobalt.</text>
</comment>
<evidence type="ECO:0000256" key="6">
    <source>
        <dbReference type="ARBA" id="ARBA00022596"/>
    </source>
</evidence>
<dbReference type="InterPro" id="IPR011541">
    <property type="entry name" value="Ni/Co_transpt_high_affinity"/>
</dbReference>
<dbReference type="Pfam" id="PF03824">
    <property type="entry name" value="NicO"/>
    <property type="match status" value="1"/>
</dbReference>
<dbReference type="GO" id="GO:0010045">
    <property type="term" value="P:response to nickel cation"/>
    <property type="evidence" value="ECO:0007669"/>
    <property type="project" value="TreeGrafter"/>
</dbReference>
<protein>
    <submittedName>
        <fullName evidence="16">High frequency lysogenization protein HflD</fullName>
    </submittedName>
</protein>
<feature type="transmembrane region" description="Helical" evidence="14">
    <location>
        <begin position="513"/>
        <end position="534"/>
    </location>
</feature>
<keyword evidence="9" id="KW-0406">Ion transport</keyword>
<dbReference type="GO" id="GO:0046583">
    <property type="term" value="F:monoatomic cation efflux transmembrane transporter activity"/>
    <property type="evidence" value="ECO:0007669"/>
    <property type="project" value="TreeGrafter"/>
</dbReference>
<evidence type="ECO:0000313" key="17">
    <source>
        <dbReference type="Proteomes" id="UP000179769"/>
    </source>
</evidence>
<evidence type="ECO:0000313" key="16">
    <source>
        <dbReference type="EMBL" id="OHV46119.1"/>
    </source>
</evidence>
<dbReference type="PANTHER" id="PTHR40659:SF1">
    <property type="entry name" value="NICKEL_COBALT EFFLUX SYSTEM RCNA"/>
    <property type="match status" value="1"/>
</dbReference>
<dbReference type="InterPro" id="IPR051224">
    <property type="entry name" value="NiCoT_RcnA"/>
</dbReference>
<feature type="transmembrane region" description="Helical" evidence="14">
    <location>
        <begin position="292"/>
        <end position="314"/>
    </location>
</feature>
<feature type="compositionally biased region" description="Basic residues" evidence="13">
    <location>
        <begin position="389"/>
        <end position="426"/>
    </location>
</feature>
<comment type="subcellular location">
    <subcellularLocation>
        <location evidence="2">Cell membrane</location>
        <topology evidence="2">Multi-pass membrane protein</topology>
    </subcellularLocation>
</comment>
<evidence type="ECO:0000256" key="9">
    <source>
        <dbReference type="ARBA" id="ARBA00023065"/>
    </source>
</evidence>
<evidence type="ECO:0000256" key="1">
    <source>
        <dbReference type="ARBA" id="ARBA00002510"/>
    </source>
</evidence>
<keyword evidence="3" id="KW-0171">Cobalt transport</keyword>
<comment type="caution">
    <text evidence="16">The sequence shown here is derived from an EMBL/GenBank/DDBJ whole genome shotgun (WGS) entry which is preliminary data.</text>
</comment>
<gene>
    <name evidence="16" type="ORF">BBK14_09430</name>
</gene>
<evidence type="ECO:0000256" key="11">
    <source>
        <dbReference type="ARBA" id="ARBA00023136"/>
    </source>
</evidence>
<feature type="chain" id="PRO_5010305823" evidence="15">
    <location>
        <begin position="25"/>
        <end position="542"/>
    </location>
</feature>
<evidence type="ECO:0000256" key="13">
    <source>
        <dbReference type="SAM" id="MobiDB-lite"/>
    </source>
</evidence>
<evidence type="ECO:0000256" key="8">
    <source>
        <dbReference type="ARBA" id="ARBA00022989"/>
    </source>
</evidence>
<keyword evidence="10" id="KW-0921">Nickel transport</keyword>
<feature type="transmembrane region" description="Helical" evidence="14">
    <location>
        <begin position="249"/>
        <end position="271"/>
    </location>
</feature>
<dbReference type="PANTHER" id="PTHR40659">
    <property type="entry name" value="NICKEL/COBALT EFFLUX SYSTEM RCNA"/>
    <property type="match status" value="1"/>
</dbReference>
<sequence length="542" mass="55366">MRRAAVLAVTVAAFVLTAGGSASAHPLGSFTVNSASVLRVGIEEVLVDVVADFAEIPAAQVRPDVDALGAARWREAECARTAGRATLAVDGRARPLVPIGGSLSFPPGDGGLSTMRLVCRYSAETAGAADADTTTTTTIRYTLAAYADRVGWRETVAVGDGTTVVSSDVPSRSPTNLLTRYPDDPLGGGSDVTRATLTVRPGGPAAADPLSQAGAIGTGTPGSGASDEARQAAGGLAGWVNGLVERDSFSLGLGVLALLAAVVLGTAHAFAPGHGKTVMAARIVGGSATGRQLAVTAGAVTLTHTLGVLVLAVVLSASSGFAPEKIYPWLGVASGLLMIGLGTSLLRSRLIMSPYRGLLIAGHDHSNNHRHEHDRGHSHARPHRDDSHHHHHGSGVHSHGHHDHGPSHGHGHAHQHGHSHGGRWHVHPPVTDQPRLRGLLAAGLVGGMVPTPSAVVVLLGAVALGRAWFGVLLVLAYGVGMAATLVGVGFLLDRTLIPLLQRTQTLVPGFAAGLRWTPVATAALVVLVGAVVALRAGSQVTI</sequence>
<evidence type="ECO:0000256" key="15">
    <source>
        <dbReference type="SAM" id="SignalP"/>
    </source>
</evidence>
<feature type="transmembrane region" description="Helical" evidence="14">
    <location>
        <begin position="468"/>
        <end position="492"/>
    </location>
</feature>
<keyword evidence="5" id="KW-1003">Cell membrane</keyword>
<keyword evidence="15" id="KW-0732">Signal</keyword>
<evidence type="ECO:0000256" key="3">
    <source>
        <dbReference type="ARBA" id="ARBA00022426"/>
    </source>
</evidence>
<evidence type="ECO:0000256" key="2">
    <source>
        <dbReference type="ARBA" id="ARBA00004651"/>
    </source>
</evidence>
<keyword evidence="6" id="KW-0533">Nickel</keyword>
<feature type="compositionally biased region" description="Basic and acidic residues" evidence="13">
    <location>
        <begin position="363"/>
        <end position="388"/>
    </location>
</feature>
<organism evidence="16 17">
    <name type="scientific">Parafrankia soli</name>
    <dbReference type="NCBI Taxonomy" id="2599596"/>
    <lineage>
        <taxon>Bacteria</taxon>
        <taxon>Bacillati</taxon>
        <taxon>Actinomycetota</taxon>
        <taxon>Actinomycetes</taxon>
        <taxon>Frankiales</taxon>
        <taxon>Frankiaceae</taxon>
        <taxon>Parafrankia</taxon>
    </lineage>
</organism>
<feature type="transmembrane region" description="Helical" evidence="14">
    <location>
        <begin position="439"/>
        <end position="462"/>
    </location>
</feature>
<evidence type="ECO:0000256" key="7">
    <source>
        <dbReference type="ARBA" id="ARBA00022692"/>
    </source>
</evidence>
<keyword evidence="8 14" id="KW-1133">Transmembrane helix</keyword>
<name>A0A1S1RK06_9ACTN</name>
<keyword evidence="11 14" id="KW-0472">Membrane</keyword>
<dbReference type="EMBL" id="MAXA01000003">
    <property type="protein sequence ID" value="OHV46119.1"/>
    <property type="molecule type" value="Genomic_DNA"/>
</dbReference>
<feature type="compositionally biased region" description="Polar residues" evidence="13">
    <location>
        <begin position="165"/>
        <end position="178"/>
    </location>
</feature>
<feature type="signal peptide" evidence="15">
    <location>
        <begin position="1"/>
        <end position="24"/>
    </location>
</feature>
<evidence type="ECO:0000256" key="10">
    <source>
        <dbReference type="ARBA" id="ARBA00023112"/>
    </source>
</evidence>
<feature type="region of interest" description="Disordered" evidence="13">
    <location>
        <begin position="165"/>
        <end position="185"/>
    </location>
</feature>
<dbReference type="GO" id="GO:0032025">
    <property type="term" value="P:response to cobalt ion"/>
    <property type="evidence" value="ECO:0007669"/>
    <property type="project" value="TreeGrafter"/>
</dbReference>
<evidence type="ECO:0000256" key="14">
    <source>
        <dbReference type="SAM" id="Phobius"/>
    </source>
</evidence>
<dbReference type="GO" id="GO:0005886">
    <property type="term" value="C:plasma membrane"/>
    <property type="evidence" value="ECO:0007669"/>
    <property type="project" value="UniProtKB-SubCell"/>
</dbReference>
<dbReference type="AlphaFoldDB" id="A0A1S1RK06"/>